<name>A0A0D2LXT0_9CHLO</name>
<evidence type="ECO:0000256" key="6">
    <source>
        <dbReference type="ARBA" id="ARBA00023242"/>
    </source>
</evidence>
<dbReference type="AlphaFoldDB" id="A0A0D2LXT0"/>
<dbReference type="OrthoDB" id="541719at2759"/>
<evidence type="ECO:0000256" key="7">
    <source>
        <dbReference type="SAM" id="MobiDB-lite"/>
    </source>
</evidence>
<dbReference type="InterPro" id="IPR045075">
    <property type="entry name" value="Syf1-like"/>
</dbReference>
<keyword evidence="6" id="KW-0539">Nucleus</keyword>
<keyword evidence="9" id="KW-1185">Reference proteome</keyword>
<reference evidence="8 9" key="1">
    <citation type="journal article" date="2013" name="BMC Genomics">
        <title>Reconstruction of the lipid metabolism for the microalga Monoraphidium neglectum from its genome sequence reveals characteristics suitable for biofuel production.</title>
        <authorList>
            <person name="Bogen C."/>
            <person name="Al-Dilaimi A."/>
            <person name="Albersmeier A."/>
            <person name="Wichmann J."/>
            <person name="Grundmann M."/>
            <person name="Rupp O."/>
            <person name="Lauersen K.J."/>
            <person name="Blifernez-Klassen O."/>
            <person name="Kalinowski J."/>
            <person name="Goesmann A."/>
            <person name="Mussgnug J.H."/>
            <person name="Kruse O."/>
        </authorList>
    </citation>
    <scope>NUCLEOTIDE SEQUENCE [LARGE SCALE GENOMIC DNA]</scope>
    <source>
        <strain evidence="8 9">SAG 48.87</strain>
    </source>
</reference>
<dbReference type="GeneID" id="25729051"/>
<dbReference type="GO" id="GO:0071011">
    <property type="term" value="C:precatalytic spliceosome"/>
    <property type="evidence" value="ECO:0007669"/>
    <property type="project" value="TreeGrafter"/>
</dbReference>
<feature type="region of interest" description="Disordered" evidence="7">
    <location>
        <begin position="1"/>
        <end position="28"/>
    </location>
</feature>
<gene>
    <name evidence="8" type="ORF">MNEG_11757</name>
</gene>
<feature type="compositionally biased region" description="Basic and acidic residues" evidence="7">
    <location>
        <begin position="8"/>
        <end position="17"/>
    </location>
</feature>
<dbReference type="GO" id="GO:0071014">
    <property type="term" value="C:post-mRNA release spliceosomal complex"/>
    <property type="evidence" value="ECO:0007669"/>
    <property type="project" value="TreeGrafter"/>
</dbReference>
<dbReference type="InterPro" id="IPR003107">
    <property type="entry name" value="HAT"/>
</dbReference>
<comment type="similarity">
    <text evidence="2">Belongs to the crooked-neck family.</text>
</comment>
<keyword evidence="3" id="KW-0507">mRNA processing</keyword>
<dbReference type="STRING" id="145388.A0A0D2LXT0"/>
<organism evidence="8 9">
    <name type="scientific">Monoraphidium neglectum</name>
    <dbReference type="NCBI Taxonomy" id="145388"/>
    <lineage>
        <taxon>Eukaryota</taxon>
        <taxon>Viridiplantae</taxon>
        <taxon>Chlorophyta</taxon>
        <taxon>core chlorophytes</taxon>
        <taxon>Chlorophyceae</taxon>
        <taxon>CS clade</taxon>
        <taxon>Sphaeropleales</taxon>
        <taxon>Selenastraceae</taxon>
        <taxon>Monoraphidium</taxon>
    </lineage>
</organism>
<dbReference type="Gene3D" id="1.25.40.10">
    <property type="entry name" value="Tetratricopeptide repeat domain"/>
    <property type="match status" value="1"/>
</dbReference>
<dbReference type="SMART" id="SM00386">
    <property type="entry name" value="HAT"/>
    <property type="match status" value="2"/>
</dbReference>
<dbReference type="PANTHER" id="PTHR11246">
    <property type="entry name" value="PRE-MRNA SPLICING FACTOR"/>
    <property type="match status" value="1"/>
</dbReference>
<keyword evidence="4" id="KW-0677">Repeat</keyword>
<dbReference type="PANTHER" id="PTHR11246:SF3">
    <property type="entry name" value="CROOKED NECK-LIKE PROTEIN 1"/>
    <property type="match status" value="1"/>
</dbReference>
<dbReference type="GO" id="GO:0000245">
    <property type="term" value="P:spliceosomal complex assembly"/>
    <property type="evidence" value="ECO:0007669"/>
    <property type="project" value="TreeGrafter"/>
</dbReference>
<sequence>MSSIGSIGRRDATEQRLPKTIKVKNKQPSDRQITAEQILREAKEIQLEDDFKAPKTIITDPEELAEYRLRKRKEFEDLLRRVGRWQPGVWVKYAQWEEGQKDFRRARSVWERALDNDYRSTTVWLKVRGEMLKELKEL</sequence>
<dbReference type="GO" id="GO:0071007">
    <property type="term" value="C:U2-type catalytic step 2 spliceosome"/>
    <property type="evidence" value="ECO:0007669"/>
    <property type="project" value="TreeGrafter"/>
</dbReference>
<dbReference type="EMBL" id="KK103111">
    <property type="protein sequence ID" value="KIY96204.1"/>
    <property type="molecule type" value="Genomic_DNA"/>
</dbReference>
<protein>
    <submittedName>
        <fullName evidence="8">Protein crooked neck</fullName>
    </submittedName>
</protein>
<proteinExistence type="inferred from homology"/>
<dbReference type="Proteomes" id="UP000054498">
    <property type="component" value="Unassembled WGS sequence"/>
</dbReference>
<evidence type="ECO:0000256" key="3">
    <source>
        <dbReference type="ARBA" id="ARBA00022664"/>
    </source>
</evidence>
<evidence type="ECO:0000256" key="2">
    <source>
        <dbReference type="ARBA" id="ARBA00008644"/>
    </source>
</evidence>
<evidence type="ECO:0000313" key="8">
    <source>
        <dbReference type="EMBL" id="KIY96204.1"/>
    </source>
</evidence>
<evidence type="ECO:0000256" key="1">
    <source>
        <dbReference type="ARBA" id="ARBA00004123"/>
    </source>
</evidence>
<dbReference type="KEGG" id="mng:MNEG_11757"/>
<keyword evidence="5" id="KW-0508">mRNA splicing</keyword>
<evidence type="ECO:0000256" key="5">
    <source>
        <dbReference type="ARBA" id="ARBA00023187"/>
    </source>
</evidence>
<dbReference type="InterPro" id="IPR011990">
    <property type="entry name" value="TPR-like_helical_dom_sf"/>
</dbReference>
<feature type="non-terminal residue" evidence="8">
    <location>
        <position position="138"/>
    </location>
</feature>
<dbReference type="RefSeq" id="XP_013895224.1">
    <property type="nucleotide sequence ID" value="XM_014039770.1"/>
</dbReference>
<accession>A0A0D2LXT0</accession>
<dbReference type="SUPFAM" id="SSF48452">
    <property type="entry name" value="TPR-like"/>
    <property type="match status" value="1"/>
</dbReference>
<evidence type="ECO:0000256" key="4">
    <source>
        <dbReference type="ARBA" id="ARBA00022737"/>
    </source>
</evidence>
<comment type="subcellular location">
    <subcellularLocation>
        <location evidence="1">Nucleus</location>
    </subcellularLocation>
</comment>
<dbReference type="GO" id="GO:0000974">
    <property type="term" value="C:Prp19 complex"/>
    <property type="evidence" value="ECO:0007669"/>
    <property type="project" value="TreeGrafter"/>
</dbReference>
<evidence type="ECO:0000313" key="9">
    <source>
        <dbReference type="Proteomes" id="UP000054498"/>
    </source>
</evidence>